<evidence type="ECO:0008006" key="5">
    <source>
        <dbReference type="Google" id="ProtNLM"/>
    </source>
</evidence>
<evidence type="ECO:0000313" key="4">
    <source>
        <dbReference type="Proteomes" id="UP000464378"/>
    </source>
</evidence>
<feature type="region of interest" description="Disordered" evidence="2">
    <location>
        <begin position="436"/>
        <end position="459"/>
    </location>
</feature>
<keyword evidence="4" id="KW-1185">Reference proteome</keyword>
<evidence type="ECO:0000256" key="1">
    <source>
        <dbReference type="SAM" id="Coils"/>
    </source>
</evidence>
<accession>A0A6C2YUB1</accession>
<evidence type="ECO:0000256" key="2">
    <source>
        <dbReference type="SAM" id="MobiDB-lite"/>
    </source>
</evidence>
<dbReference type="Proteomes" id="UP000464378">
    <property type="component" value="Chromosome"/>
</dbReference>
<evidence type="ECO:0000313" key="3">
    <source>
        <dbReference type="EMBL" id="VIP04452.1"/>
    </source>
</evidence>
<dbReference type="AlphaFoldDB" id="A0A6C2YUB1"/>
<protein>
    <recommendedName>
        <fullName evidence="5">DUF4139 domain-containing protein</fullName>
    </recommendedName>
</protein>
<dbReference type="RefSeq" id="WP_162659536.1">
    <property type="nucleotide sequence ID" value="NZ_LR593887.1"/>
</dbReference>
<gene>
    <name evidence="3" type="ORF">GMBLW1_47410</name>
</gene>
<sequence>MRNLRTIGWSLFGGLGVAGALTWGFSVRGENERLAPLVPEPAPIAVPLKAVPADNAPIGQAKPTLPIGKVVLFNSGVAYFQREGTIENDALVDLSFPATEINDLMKSLTVRDSEGGRIQPLRYDSQEPIEQTLRSFGINLAENPSYGEILNQARGERVEVTLQAAAGLPGTLTGTIIGMETQTRPAGSGPAVEIEQLNLDCAEGLRGIPLNQVQRVRFLNPVLERDLRRALEVVARGHDSQRKTVRLGFSGKTRREVKVGYVIENPIWKMTYRLNLEEKQPKLEGWAAIENVSDEDWSNVKMTLVSARPISFRMDLYPPLYVPRPLVEPEQFAMLRPPMYNGPLSIAQVVPQQPPPMGQMGQMGQFGNLGGNLGFQGGFQGGFGGGIGGGGIQGQVGSGGFANNEIAGNFMQGNRYKRMAGMPSPTQNRLSYEELNERRNDAKPNAPSKEEKQQAQQLGRQLADLDANLVEDLKGDGLPGASRHEIDGAVSLARKQSALLPMPDVPVNIKHVSIYDASVMPQHPLRGLRVKNQSNQALMQGPIAVFDEGHFAGEARIADLQPNEERLISYAVDLGTEIQSKQTEEPGPRILARIEGDVLALGYQARKVTTYTIRNRNTQPRSLVIEHPISEGWALADDSKPTETTRNRHRFVVEVKPDESVTFKVAEVQARTEQASIVKQPTQSLFRSNLGLNLWLEVVPVVEEGVTLQLRSATQLEVRSKQRQELTYHVQSLSDEPRTVILEHAIPDGAKLVKATDVPTKQQGKFIRYELGVAAKGKTTHQVVQERIDPAAEVVELSTSPDAATLPKDVPAQRWVTKQGFEVWTKRETSPPTLIRGSIRNGAFTATRRTEQTTMVSVRNLTPVARTFQVEMPIADEWRMTGVEPGIKLARQALKVPAMQIAPQTWVQQREDSESVSLTKISDPLRQEIESSKTLPQPLLQAIARAVKLAAQLRETESQLSDQQQEAKAMIEEQARIRQNMEKLPQDTPLYKKYLSKLESVETTLEAQQQRIRTTQDALKKFTQEQSQFLRETAIESPAS</sequence>
<organism evidence="3">
    <name type="scientific">Tuwongella immobilis</name>
    <dbReference type="NCBI Taxonomy" id="692036"/>
    <lineage>
        <taxon>Bacteria</taxon>
        <taxon>Pseudomonadati</taxon>
        <taxon>Planctomycetota</taxon>
        <taxon>Planctomycetia</taxon>
        <taxon>Gemmatales</taxon>
        <taxon>Gemmataceae</taxon>
        <taxon>Tuwongella</taxon>
    </lineage>
</organism>
<dbReference type="EMBL" id="LR593887">
    <property type="protein sequence ID" value="VTS06266.1"/>
    <property type="molecule type" value="Genomic_DNA"/>
</dbReference>
<dbReference type="PANTHER" id="PTHR38075">
    <property type="entry name" value="DUF4139 DOMAIN-CONTAINING PROTEIN"/>
    <property type="match status" value="1"/>
</dbReference>
<keyword evidence="1" id="KW-0175">Coiled coil</keyword>
<proteinExistence type="predicted"/>
<dbReference type="KEGG" id="tim:GMBLW1_47410"/>
<name>A0A6C2YUB1_9BACT</name>
<feature type="coiled-coil region" evidence="1">
    <location>
        <begin position="946"/>
        <end position="1025"/>
    </location>
</feature>
<feature type="compositionally biased region" description="Basic and acidic residues" evidence="2">
    <location>
        <begin position="436"/>
        <end position="453"/>
    </location>
</feature>
<reference evidence="3" key="1">
    <citation type="submission" date="2019-04" db="EMBL/GenBank/DDBJ databases">
        <authorList>
            <consortium name="Science for Life Laboratories"/>
        </authorList>
    </citation>
    <scope>NUCLEOTIDE SEQUENCE</scope>
    <source>
        <strain evidence="3">MBLW1</strain>
    </source>
</reference>
<dbReference type="InParanoid" id="A0A6C2YUB1"/>
<dbReference type="PANTHER" id="PTHR38075:SF1">
    <property type="entry name" value="DUF4139 DOMAIN-CONTAINING PROTEIN"/>
    <property type="match status" value="1"/>
</dbReference>
<dbReference type="EMBL" id="LR586016">
    <property type="protein sequence ID" value="VIP04452.1"/>
    <property type="molecule type" value="Genomic_DNA"/>
</dbReference>